<evidence type="ECO:0000256" key="1">
    <source>
        <dbReference type="SAM" id="MobiDB-lite"/>
    </source>
</evidence>
<evidence type="ECO:0000313" key="2">
    <source>
        <dbReference type="EMBL" id="KYN21081.1"/>
    </source>
</evidence>
<protein>
    <submittedName>
        <fullName evidence="2">Uncharacterized protein</fullName>
    </submittedName>
</protein>
<dbReference type="AlphaFoldDB" id="A0A151J8S0"/>
<proteinExistence type="predicted"/>
<organism evidence="2 3">
    <name type="scientific">Trachymyrmex cornetzi</name>
    <dbReference type="NCBI Taxonomy" id="471704"/>
    <lineage>
        <taxon>Eukaryota</taxon>
        <taxon>Metazoa</taxon>
        <taxon>Ecdysozoa</taxon>
        <taxon>Arthropoda</taxon>
        <taxon>Hexapoda</taxon>
        <taxon>Insecta</taxon>
        <taxon>Pterygota</taxon>
        <taxon>Neoptera</taxon>
        <taxon>Endopterygota</taxon>
        <taxon>Hymenoptera</taxon>
        <taxon>Apocrita</taxon>
        <taxon>Aculeata</taxon>
        <taxon>Formicoidea</taxon>
        <taxon>Formicidae</taxon>
        <taxon>Myrmicinae</taxon>
        <taxon>Trachymyrmex</taxon>
    </lineage>
</organism>
<dbReference type="EMBL" id="KQ979548">
    <property type="protein sequence ID" value="KYN21081.1"/>
    <property type="molecule type" value="Genomic_DNA"/>
</dbReference>
<keyword evidence="3" id="KW-1185">Reference proteome</keyword>
<name>A0A151J8S0_9HYME</name>
<accession>A0A151J8S0</accession>
<feature type="region of interest" description="Disordered" evidence="1">
    <location>
        <begin position="1"/>
        <end position="23"/>
    </location>
</feature>
<dbReference type="Proteomes" id="UP000078492">
    <property type="component" value="Unassembled WGS sequence"/>
</dbReference>
<gene>
    <name evidence="2" type="ORF">ALC57_06578</name>
</gene>
<sequence>MRKSEFETGGSRQLQRSERGYNVGNMRLGEPELFSSFLLASDRSQLSSAISRERRFGTGLRVVTYDEDLRRSVHEWDSRETPKSPPWR</sequence>
<evidence type="ECO:0000313" key="3">
    <source>
        <dbReference type="Proteomes" id="UP000078492"/>
    </source>
</evidence>
<reference evidence="2 3" key="1">
    <citation type="submission" date="2015-09" db="EMBL/GenBank/DDBJ databases">
        <title>Trachymyrmex cornetzi WGS genome.</title>
        <authorList>
            <person name="Nygaard S."/>
            <person name="Hu H."/>
            <person name="Boomsma J."/>
            <person name="Zhang G."/>
        </authorList>
    </citation>
    <scope>NUCLEOTIDE SEQUENCE [LARGE SCALE GENOMIC DNA]</scope>
    <source>
        <strain evidence="2">Tcor2-1</strain>
        <tissue evidence="2">Whole body</tissue>
    </source>
</reference>